<dbReference type="VEuPathDB" id="FungiDB:FMAN_11745"/>
<evidence type="ECO:0000313" key="3">
    <source>
        <dbReference type="Proteomes" id="UP000184255"/>
    </source>
</evidence>
<reference evidence="3" key="1">
    <citation type="journal article" date="2016" name="Genome Biol. Evol.">
        <title>Comparative 'omics' of the Fusarium fujikuroi species complex highlights differences in genetic potential and metabolite synthesis.</title>
        <authorList>
            <person name="Niehaus E.-M."/>
            <person name="Muensterkoetter M."/>
            <person name="Proctor R.H."/>
            <person name="Brown D.W."/>
            <person name="Sharon A."/>
            <person name="Idan Y."/>
            <person name="Oren-Young L."/>
            <person name="Sieber C.M."/>
            <person name="Novak O."/>
            <person name="Pencik A."/>
            <person name="Tarkowska D."/>
            <person name="Hromadova K."/>
            <person name="Freeman S."/>
            <person name="Maymon M."/>
            <person name="Elazar M."/>
            <person name="Youssef S.A."/>
            <person name="El-Shabrawy E.S.M."/>
            <person name="Shalaby A.B.A."/>
            <person name="Houterman P."/>
            <person name="Brock N.L."/>
            <person name="Burkhardt I."/>
            <person name="Tsavkelova E.A."/>
            <person name="Dickschat J.S."/>
            <person name="Galuszka P."/>
            <person name="Gueldener U."/>
            <person name="Tudzynski B."/>
        </authorList>
    </citation>
    <scope>NUCLEOTIDE SEQUENCE [LARGE SCALE GENOMIC DNA]</scope>
    <source>
        <strain evidence="3">MRC7560</strain>
    </source>
</reference>
<comment type="caution">
    <text evidence="2">The sequence shown here is derived from an EMBL/GenBank/DDBJ whole genome shotgun (WGS) entry which is preliminary data.</text>
</comment>
<dbReference type="Proteomes" id="UP000184255">
    <property type="component" value="Unassembled WGS sequence"/>
</dbReference>
<evidence type="ECO:0000256" key="1">
    <source>
        <dbReference type="SAM" id="MobiDB-lite"/>
    </source>
</evidence>
<proteinExistence type="predicted"/>
<protein>
    <submittedName>
        <fullName evidence="2">Uncharacterized protein</fullName>
    </submittedName>
</protein>
<sequence>MEYHPYNHAERRPNRSPPPQFPNEWEGNTMEVRNTHDGRIEFHITLFDWPCSTFDYIVPLDEAENQRLVYKTQWQRRHWISEKVQIELDLFTGGMFEDDGFLRQLRQLVQLSHDMLMGELMLHCLKCWPHEAALGPDYRRWMVGRE</sequence>
<dbReference type="GeneID" id="65090996"/>
<keyword evidence="3" id="KW-1185">Reference proteome</keyword>
<dbReference type="RefSeq" id="XP_041691393.1">
    <property type="nucleotide sequence ID" value="XM_041826076.1"/>
</dbReference>
<name>A0A1L7ULK1_FUSMA</name>
<gene>
    <name evidence="2" type="ORF">FMAN_11745</name>
</gene>
<feature type="compositionally biased region" description="Basic and acidic residues" evidence="1">
    <location>
        <begin position="1"/>
        <end position="13"/>
    </location>
</feature>
<organism evidence="2 3">
    <name type="scientific">Fusarium mangiferae</name>
    <name type="common">Mango malformation disease fungus</name>
    <dbReference type="NCBI Taxonomy" id="192010"/>
    <lineage>
        <taxon>Eukaryota</taxon>
        <taxon>Fungi</taxon>
        <taxon>Dikarya</taxon>
        <taxon>Ascomycota</taxon>
        <taxon>Pezizomycotina</taxon>
        <taxon>Sordariomycetes</taxon>
        <taxon>Hypocreomycetidae</taxon>
        <taxon>Hypocreales</taxon>
        <taxon>Nectriaceae</taxon>
        <taxon>Fusarium</taxon>
        <taxon>Fusarium fujikuroi species complex</taxon>
    </lineage>
</organism>
<feature type="region of interest" description="Disordered" evidence="1">
    <location>
        <begin position="1"/>
        <end position="24"/>
    </location>
</feature>
<dbReference type="AlphaFoldDB" id="A0A1L7ULK1"/>
<accession>A0A1L7ULK1</accession>
<evidence type="ECO:0000313" key="2">
    <source>
        <dbReference type="EMBL" id="CVL08955.1"/>
    </source>
</evidence>
<dbReference type="EMBL" id="FCQH01000028">
    <property type="protein sequence ID" value="CVL08955.1"/>
    <property type="molecule type" value="Genomic_DNA"/>
</dbReference>